<keyword evidence="1" id="KW-0418">Kinase</keyword>
<dbReference type="SUPFAM" id="SSF53474">
    <property type="entry name" value="alpha/beta-Hydrolases"/>
    <property type="match status" value="1"/>
</dbReference>
<dbReference type="GO" id="GO:0016301">
    <property type="term" value="F:kinase activity"/>
    <property type="evidence" value="ECO:0007669"/>
    <property type="project" value="UniProtKB-KW"/>
</dbReference>
<reference evidence="1" key="1">
    <citation type="submission" date="2019-10" db="EMBL/GenBank/DDBJ databases">
        <authorList>
            <person name="Nor Muhammad N."/>
        </authorList>
    </citation>
    <scope>NUCLEOTIDE SEQUENCE</scope>
</reference>
<name>A0A5K1K6G4_9APHY</name>
<dbReference type="InterPro" id="IPR029058">
    <property type="entry name" value="AB_hydrolase_fold"/>
</dbReference>
<organism evidence="1">
    <name type="scientific">Ganoderma boninense</name>
    <dbReference type="NCBI Taxonomy" id="34458"/>
    <lineage>
        <taxon>Eukaryota</taxon>
        <taxon>Fungi</taxon>
        <taxon>Dikarya</taxon>
        <taxon>Basidiomycota</taxon>
        <taxon>Agaricomycotina</taxon>
        <taxon>Agaricomycetes</taxon>
        <taxon>Polyporales</taxon>
        <taxon>Polyporaceae</taxon>
        <taxon>Ganoderma</taxon>
    </lineage>
</organism>
<proteinExistence type="predicted"/>
<keyword evidence="1" id="KW-0808">Transferase</keyword>
<protein>
    <submittedName>
        <fullName evidence="1">Atypical/PIKK/TRRAP protein kinase</fullName>
    </submittedName>
</protein>
<gene>
    <name evidence="1" type="primary">G4N1E0</name>
</gene>
<dbReference type="AlphaFoldDB" id="A0A5K1K6G4"/>
<accession>A0A5K1K6G4</accession>
<dbReference type="EMBL" id="LR729520">
    <property type="protein sequence ID" value="VWP01617.1"/>
    <property type="molecule type" value="Genomic_DNA"/>
</dbReference>
<dbReference type="Gene3D" id="3.40.50.1820">
    <property type="entry name" value="alpha/beta hydrolase"/>
    <property type="match status" value="1"/>
</dbReference>
<sequence length="361" mass="39391">MNRPPIVADSGAPEGSEDYTTVVLFTGIRGPAPEACRNMLPLAKASNARLILANRRDYAATIRFSAQERADLFSAAAVVKTEPDVAQMKVLAWMRDRAREVYDLLVDIVRENKIPLAHPKANTGGIVVAGWSFGTSLMTAFLANMASFPAGDVDLRKYLRRVVFLDPPDFVLGFPQLAPMPEPDELPQGKDQLSDLPLFFSGYFQHGDLDDPDTYETRAPLAEPGPTWLKLTPEDIASFLDLVPGDLRGGMDNTLMTAGIATGAFAALRDAAVRLSEPEDDAVCGSGSGSGWDAVEARHVWGDRSMAAMVFAMNCMRVELEKERKAGARVRNVTFARVEGANHIMPWDLPERTLEAILRAS</sequence>
<evidence type="ECO:0000313" key="1">
    <source>
        <dbReference type="EMBL" id="VWP01617.1"/>
    </source>
</evidence>